<evidence type="ECO:0000259" key="5">
    <source>
        <dbReference type="PROSITE" id="PS50089"/>
    </source>
</evidence>
<dbReference type="SMART" id="SM00184">
    <property type="entry name" value="RING"/>
    <property type="match status" value="1"/>
</dbReference>
<dbReference type="Pfam" id="PF13639">
    <property type="entry name" value="zf-RING_2"/>
    <property type="match status" value="1"/>
</dbReference>
<proteinExistence type="predicted"/>
<sequence length="165" mass="17842">MSSTSSLFAMDADEDPFSPLEDDDELMNHLRAHNLAEIIQSHDNNLSPPLVGVAIVMKTVDAPGDGSDCPICLDGGGGGGDDSWKETACGHRFHAGCVEKWAAVKGRSSCPMCRQEMMSPAELLERDIRALYCDDELVITVEMRQLFADSLRQLGVRSTAEAEAA</sequence>
<reference evidence="6 7" key="1">
    <citation type="submission" date="2012-08" db="EMBL/GenBank/DDBJ databases">
        <title>Oryza genome evolution.</title>
        <authorList>
            <person name="Wing R.A."/>
        </authorList>
    </citation>
    <scope>NUCLEOTIDE SEQUENCE</scope>
</reference>
<keyword evidence="7" id="KW-1185">Reference proteome</keyword>
<dbReference type="Proteomes" id="UP000032180">
    <property type="component" value="Chromosome 6"/>
</dbReference>
<protein>
    <recommendedName>
        <fullName evidence="5">RING-type domain-containing protein</fullName>
    </recommendedName>
</protein>
<dbReference type="SUPFAM" id="SSF57850">
    <property type="entry name" value="RING/U-box"/>
    <property type="match status" value="1"/>
</dbReference>
<dbReference type="GO" id="GO:0008270">
    <property type="term" value="F:zinc ion binding"/>
    <property type="evidence" value="ECO:0007669"/>
    <property type="project" value="UniProtKB-KW"/>
</dbReference>
<keyword evidence="3" id="KW-0862">Zinc</keyword>
<accession>A0A0D9WLQ8</accession>
<reference evidence="7" key="2">
    <citation type="submission" date="2013-12" db="EMBL/GenBank/DDBJ databases">
        <authorList>
            <person name="Yu Y."/>
            <person name="Lee S."/>
            <person name="de Baynast K."/>
            <person name="Wissotski M."/>
            <person name="Liu L."/>
            <person name="Talag J."/>
            <person name="Goicoechea J."/>
            <person name="Angelova A."/>
            <person name="Jetty R."/>
            <person name="Kudrna D."/>
            <person name="Golser W."/>
            <person name="Rivera L."/>
            <person name="Zhang J."/>
            <person name="Wing R."/>
        </authorList>
    </citation>
    <scope>NUCLEOTIDE SEQUENCE</scope>
</reference>
<dbReference type="Gene3D" id="3.30.40.10">
    <property type="entry name" value="Zinc/RING finger domain, C3HC4 (zinc finger)"/>
    <property type="match status" value="1"/>
</dbReference>
<organism evidence="6 7">
    <name type="scientific">Leersia perrieri</name>
    <dbReference type="NCBI Taxonomy" id="77586"/>
    <lineage>
        <taxon>Eukaryota</taxon>
        <taxon>Viridiplantae</taxon>
        <taxon>Streptophyta</taxon>
        <taxon>Embryophyta</taxon>
        <taxon>Tracheophyta</taxon>
        <taxon>Spermatophyta</taxon>
        <taxon>Magnoliopsida</taxon>
        <taxon>Liliopsida</taxon>
        <taxon>Poales</taxon>
        <taxon>Poaceae</taxon>
        <taxon>BOP clade</taxon>
        <taxon>Oryzoideae</taxon>
        <taxon>Oryzeae</taxon>
        <taxon>Oryzinae</taxon>
        <taxon>Leersia</taxon>
    </lineage>
</organism>
<evidence type="ECO:0000256" key="1">
    <source>
        <dbReference type="ARBA" id="ARBA00022723"/>
    </source>
</evidence>
<dbReference type="EnsemblPlants" id="LPERR06G02610.1">
    <property type="protein sequence ID" value="LPERR06G02610.1"/>
    <property type="gene ID" value="LPERR06G02610"/>
</dbReference>
<reference evidence="6" key="3">
    <citation type="submission" date="2015-04" db="UniProtKB">
        <authorList>
            <consortium name="EnsemblPlants"/>
        </authorList>
    </citation>
    <scope>IDENTIFICATION</scope>
</reference>
<dbReference type="AlphaFoldDB" id="A0A0D9WLQ8"/>
<evidence type="ECO:0000256" key="3">
    <source>
        <dbReference type="ARBA" id="ARBA00022833"/>
    </source>
</evidence>
<evidence type="ECO:0000313" key="6">
    <source>
        <dbReference type="EnsemblPlants" id="LPERR06G02610.1"/>
    </source>
</evidence>
<dbReference type="GO" id="GO:0016567">
    <property type="term" value="P:protein ubiquitination"/>
    <property type="evidence" value="ECO:0007669"/>
    <property type="project" value="TreeGrafter"/>
</dbReference>
<dbReference type="eggNOG" id="KOG0800">
    <property type="taxonomic scope" value="Eukaryota"/>
</dbReference>
<dbReference type="InterPro" id="IPR013083">
    <property type="entry name" value="Znf_RING/FYVE/PHD"/>
</dbReference>
<evidence type="ECO:0000256" key="2">
    <source>
        <dbReference type="ARBA" id="ARBA00022771"/>
    </source>
</evidence>
<dbReference type="GO" id="GO:0061630">
    <property type="term" value="F:ubiquitin protein ligase activity"/>
    <property type="evidence" value="ECO:0007669"/>
    <property type="project" value="TreeGrafter"/>
</dbReference>
<dbReference type="InterPro" id="IPR001841">
    <property type="entry name" value="Znf_RING"/>
</dbReference>
<dbReference type="HOGENOM" id="CLU_137026_0_0_1"/>
<dbReference type="PANTHER" id="PTHR15710:SF217">
    <property type="entry name" value="E3 UBIQUITIN-PROTEIN LIGASE RDUF2"/>
    <property type="match status" value="1"/>
</dbReference>
<name>A0A0D9WLQ8_9ORYZ</name>
<feature type="domain" description="RING-type" evidence="5">
    <location>
        <begin position="69"/>
        <end position="114"/>
    </location>
</feature>
<dbReference type="PROSITE" id="PS50089">
    <property type="entry name" value="ZF_RING_2"/>
    <property type="match status" value="1"/>
</dbReference>
<dbReference type="STRING" id="77586.A0A0D9WLQ8"/>
<evidence type="ECO:0000313" key="7">
    <source>
        <dbReference type="Proteomes" id="UP000032180"/>
    </source>
</evidence>
<dbReference type="PANTHER" id="PTHR15710">
    <property type="entry name" value="E3 UBIQUITIN-PROTEIN LIGASE PRAJA"/>
    <property type="match status" value="1"/>
</dbReference>
<dbReference type="Gramene" id="LPERR06G02610.1">
    <property type="protein sequence ID" value="LPERR06G02610.1"/>
    <property type="gene ID" value="LPERR06G02610"/>
</dbReference>
<dbReference type="GO" id="GO:0005737">
    <property type="term" value="C:cytoplasm"/>
    <property type="evidence" value="ECO:0007669"/>
    <property type="project" value="TreeGrafter"/>
</dbReference>
<evidence type="ECO:0000256" key="4">
    <source>
        <dbReference type="PROSITE-ProRule" id="PRU00175"/>
    </source>
</evidence>
<keyword evidence="1" id="KW-0479">Metal-binding</keyword>
<keyword evidence="2 4" id="KW-0863">Zinc-finger</keyword>